<dbReference type="STRING" id="1123269.NX02_15420"/>
<evidence type="ECO:0008006" key="4">
    <source>
        <dbReference type="Google" id="ProtNLM"/>
    </source>
</evidence>
<dbReference type="eggNOG" id="ENOG50343TG">
    <property type="taxonomic scope" value="Bacteria"/>
</dbReference>
<dbReference type="OrthoDB" id="6894050at2"/>
<reference evidence="2 3" key="1">
    <citation type="submission" date="2013-07" db="EMBL/GenBank/DDBJ databases">
        <title>Completed genome of Sphingomonas sanxanigenens NX02.</title>
        <authorList>
            <person name="Ma T."/>
            <person name="Huang H."/>
            <person name="Wu M."/>
            <person name="Li X."/>
            <person name="Li G."/>
        </authorList>
    </citation>
    <scope>NUCLEOTIDE SEQUENCE [LARGE SCALE GENOMIC DNA]</scope>
    <source>
        <strain evidence="2 3">NX02</strain>
    </source>
</reference>
<dbReference type="PATRIC" id="fig|1123269.5.peg.3012"/>
<sequence length="142" mass="15115">MINRLLSATAIILASAPVAPAAQAATACPAKDFSAFVTAFADDVAIQRAFTADPLFSESIDPAAEPEPAPVTERLAGAARAFPVMPSAAQQRRDGLQLTVSNGVDGDHVVTLRKPDTDAQVRYLFRKAGTCWQLYRRADDSL</sequence>
<dbReference type="KEGG" id="ssan:NX02_15420"/>
<dbReference type="HOGENOM" id="CLU_099066_1_0_5"/>
<dbReference type="AlphaFoldDB" id="W0ADZ3"/>
<organism evidence="2 3">
    <name type="scientific">Sphingomonas sanxanigenens DSM 19645 = NX02</name>
    <dbReference type="NCBI Taxonomy" id="1123269"/>
    <lineage>
        <taxon>Bacteria</taxon>
        <taxon>Pseudomonadati</taxon>
        <taxon>Pseudomonadota</taxon>
        <taxon>Alphaproteobacteria</taxon>
        <taxon>Sphingomonadales</taxon>
        <taxon>Sphingomonadaceae</taxon>
        <taxon>Sphingomonas</taxon>
    </lineage>
</organism>
<keyword evidence="1" id="KW-0732">Signal</keyword>
<feature type="signal peptide" evidence="1">
    <location>
        <begin position="1"/>
        <end position="21"/>
    </location>
</feature>
<evidence type="ECO:0000313" key="2">
    <source>
        <dbReference type="EMBL" id="AHE54767.1"/>
    </source>
</evidence>
<evidence type="ECO:0000256" key="1">
    <source>
        <dbReference type="SAM" id="SignalP"/>
    </source>
</evidence>
<proteinExistence type="predicted"/>
<accession>W0ADZ3</accession>
<dbReference type="RefSeq" id="WP_025292970.1">
    <property type="nucleotide sequence ID" value="NZ_CP006644.1"/>
</dbReference>
<evidence type="ECO:0000313" key="3">
    <source>
        <dbReference type="Proteomes" id="UP000018851"/>
    </source>
</evidence>
<dbReference type="Proteomes" id="UP000018851">
    <property type="component" value="Chromosome"/>
</dbReference>
<protein>
    <recommendedName>
        <fullName evidence="4">DUF4440 domain-containing protein</fullName>
    </recommendedName>
</protein>
<dbReference type="PROSITE" id="PS51257">
    <property type="entry name" value="PROKAR_LIPOPROTEIN"/>
    <property type="match status" value="1"/>
</dbReference>
<keyword evidence="3" id="KW-1185">Reference proteome</keyword>
<gene>
    <name evidence="2" type="ORF">NX02_15420</name>
</gene>
<dbReference type="EMBL" id="CP006644">
    <property type="protein sequence ID" value="AHE54767.1"/>
    <property type="molecule type" value="Genomic_DNA"/>
</dbReference>
<name>W0ADZ3_9SPHN</name>
<feature type="chain" id="PRO_5004785316" description="DUF4440 domain-containing protein" evidence="1">
    <location>
        <begin position="22"/>
        <end position="142"/>
    </location>
</feature>